<dbReference type="InterPro" id="IPR032788">
    <property type="entry name" value="AGL_central"/>
</dbReference>
<dbReference type="InterPro" id="IPR012341">
    <property type="entry name" value="6hp_glycosidase-like_sf"/>
</dbReference>
<dbReference type="InterPro" id="IPR006421">
    <property type="entry name" value="Glycogen_debranch_met"/>
</dbReference>
<dbReference type="InterPro" id="IPR032790">
    <property type="entry name" value="GDE_C"/>
</dbReference>
<evidence type="ECO:0000256" key="12">
    <source>
        <dbReference type="ARBA" id="ARBA00023056"/>
    </source>
</evidence>
<evidence type="ECO:0000256" key="15">
    <source>
        <dbReference type="ARBA" id="ARBA00025780"/>
    </source>
</evidence>
<dbReference type="Gene3D" id="1.50.10.10">
    <property type="match status" value="1"/>
</dbReference>
<dbReference type="Gene3D" id="3.20.20.80">
    <property type="entry name" value="Glycosidases"/>
    <property type="match status" value="2"/>
</dbReference>
<dbReference type="CDD" id="cd11327">
    <property type="entry name" value="AmyAc_Glg_debranch_2"/>
    <property type="match status" value="1"/>
</dbReference>
<sequence>MTSSSTERSILFRLSNLGEPVNNENVNNGVLILPSVQLPKDFRKGDVLFELHFQLNAASRVSRDGVFHTNVPQSFDQPFDRYTHFDYPIKSSFHQDISIPIPIYRPGAYNYYITYTDEHNKQKQTEKFYFNVPPNLTIDNAFVAFNSINIETVISKWIGPLENWDKFFGKISDKGYNMIHFTPLQHRGESDSPYSIYDQLQYDPNIFPDSDKAPAQIQSILQKHKLLALTDVVWNHTANNSDWLKEHPESGYNAESSPHLAAAIELDGALLEFSDNLEELGLPVDIKTESDLDEIIHGITSHVLDKLKLWQYYVFNSKQTLIELEQTYNEGLDKVAPIEIPHDVDIHSLKSLSKYTLEVTNIHPTTIIADRFSNKFDIKKFLAILYAIYDTDTEFEVVKSKAGDIIDAINVDLYALYDSDMSSIKSQVADRIRYLRLADNGPKQGPVTKKNPLTEPYFTRFVDNKGRKQALANNGWIWGGNPLVDFASNKSRAYLRREVIVWGDCVKLRYGEKYEDSPALWDRMIKYTQEAAKTFTGFRIDNCHSTPLHVGERLLDEARKVNPDLYVIAELFSGSEEMDKIFVERLGINSLIREAMQPWDVQELSRLVHRHGGRPIGSLTWLPLDDFTYPAEAEPIKDKYLNAYTELEIPKALTSQAPHALFMDCTHDNEMPAQKRTVEDTLPNAALVAFCSSAIGSVYGYDECYPKILNLVHEHRQYSLDDDNGIGKVKAKLHKIRKDLALESEDILRDHEMYIHHEGQYITIQRYNARTGKGWFLIARTKFSGSFQKQILSPVVLAGANVKHEFSYTLKKTGEYEENDKFLAGIPVEVVDLEPPKLTIDEKETIIRVDESFIPGSISVFSTEIPGLNVSLDNYVKEGAIEASRDLDLYDLNALLYKSSPEELDASSGQEDVYRIPNYGTLVYAGLEGWNTALKHVIWSNNLGHAICNHLREGEWALDYIVNRLDKYVAHSAKLGKFQEWLRSRFDAVKKSAPYFLRPHYFALIVGIAYEAARFRAIRSFDKTIQQATNFVQSLALTSVQMVGYMQNTSLYPLVQVPSMAAGLPHFSNSYMRCWGRDVFIAFRGLLLVPGRYKDAKTHILGFAMTLKHGLIPNLLDAGRNPRYNARDAAWFFLQAVQEYVNYAPDGLSILDEKVKRRFPLDDTYIPHTDPRAFSHESTIREIIYEILSRHAAGIKYREANAGPNLDSQMKDEGFNVEVFIDWETGLVHGGSQFNCGTWMDKMGESERAHNKGVPGTPRDGAAIELQGLMKSALRFVNKLHDKGKFEYTHVKKADGSEISLKDWEQLIQDNFEKCFYIPTSSKDDHLYSLDPSLVHRRGIYKDLYKSGKPYEDYQLRPNFSIAMCAAPELFTPLKALTALRNADKIIRGPVGMRTLDPSDWNYHPYYNNSEDSDNFATSKGRNYHQGPEWVWNLGYFLRAFLHFHVEAVADSHTQQGDPSINILTELNERLQGNIKWIKNSPWAGLTELTNKDGVICNDSSPTQAWSGSCLLDLYHDVWTDERYRSKYCN</sequence>
<dbReference type="KEGG" id="spaa:SPAPADRAFT_132625"/>
<dbReference type="FunCoup" id="G3AER9">
    <property type="interactions" value="429"/>
</dbReference>
<evidence type="ECO:0000256" key="11">
    <source>
        <dbReference type="ARBA" id="ARBA00022801"/>
    </source>
</evidence>
<dbReference type="STRING" id="619300.G3AER9"/>
<dbReference type="EC" id="2.4.1.25" evidence="5"/>
<dbReference type="InterPro" id="IPR008928">
    <property type="entry name" value="6-hairpin_glycosidase_sf"/>
</dbReference>
<dbReference type="InterPro" id="IPR029436">
    <property type="entry name" value="AGL_euk_N"/>
</dbReference>
<evidence type="ECO:0000256" key="4">
    <source>
        <dbReference type="ARBA" id="ARBA00004496"/>
    </source>
</evidence>
<keyword evidence="12" id="KW-0320">Glycogen biosynthesis</keyword>
<keyword evidence="8" id="KW-0963">Cytoplasm</keyword>
<dbReference type="InParanoid" id="G3AER9"/>
<dbReference type="SUPFAM" id="SSF48208">
    <property type="entry name" value="Six-hairpin glycosidases"/>
    <property type="match status" value="1"/>
</dbReference>
<feature type="domain" description="Glycogen debranching enzyme central" evidence="20">
    <location>
        <begin position="725"/>
        <end position="965"/>
    </location>
</feature>
<dbReference type="Proteomes" id="UP000000709">
    <property type="component" value="Unassembled WGS sequence"/>
</dbReference>
<dbReference type="GO" id="GO:0005978">
    <property type="term" value="P:glycogen biosynthetic process"/>
    <property type="evidence" value="ECO:0007669"/>
    <property type="project" value="UniProtKB-KW"/>
</dbReference>
<keyword evidence="14" id="KW-0326">Glycosidase</keyword>
<evidence type="ECO:0000256" key="3">
    <source>
        <dbReference type="ARBA" id="ARBA00003530"/>
    </source>
</evidence>
<dbReference type="Pfam" id="PF14701">
    <property type="entry name" value="hDGE_amylase"/>
    <property type="match status" value="1"/>
</dbReference>
<evidence type="ECO:0000256" key="16">
    <source>
        <dbReference type="ARBA" id="ARBA00031477"/>
    </source>
</evidence>
<dbReference type="FunFam" id="1.50.10.10:FF:000039">
    <property type="entry name" value="Glycogen debranching enzyme Gdb1, putative"/>
    <property type="match status" value="1"/>
</dbReference>
<protein>
    <recommendedName>
        <fullName evidence="7">Glycogen debranching enzyme</fullName>
        <ecNumber evidence="5">2.4.1.25</ecNumber>
        <ecNumber evidence="6">3.2.1.33</ecNumber>
    </recommendedName>
    <alternativeName>
        <fullName evidence="16">Glycogen debrancher</fullName>
    </alternativeName>
</protein>
<dbReference type="GO" id="GO:0005737">
    <property type="term" value="C:cytoplasm"/>
    <property type="evidence" value="ECO:0007669"/>
    <property type="project" value="UniProtKB-SubCell"/>
</dbReference>
<evidence type="ECO:0000256" key="2">
    <source>
        <dbReference type="ARBA" id="ARBA00000927"/>
    </source>
</evidence>
<keyword evidence="22" id="KW-1185">Reference proteome</keyword>
<evidence type="ECO:0000313" key="21">
    <source>
        <dbReference type="EMBL" id="EGW35695.1"/>
    </source>
</evidence>
<keyword evidence="11" id="KW-0378">Hydrolase</keyword>
<dbReference type="InterPro" id="IPR017853">
    <property type="entry name" value="GH"/>
</dbReference>
<evidence type="ECO:0000256" key="1">
    <source>
        <dbReference type="ARBA" id="ARBA00000439"/>
    </source>
</evidence>
<evidence type="ECO:0000256" key="6">
    <source>
        <dbReference type="ARBA" id="ARBA00012778"/>
    </source>
</evidence>
<reference evidence="21 22" key="1">
    <citation type="journal article" date="2011" name="Proc. Natl. Acad. Sci. U.S.A.">
        <title>Comparative genomics of xylose-fermenting fungi for enhanced biofuel production.</title>
        <authorList>
            <person name="Wohlbach D.J."/>
            <person name="Kuo A."/>
            <person name="Sato T.K."/>
            <person name="Potts K.M."/>
            <person name="Salamov A.A."/>
            <person name="LaButti K.M."/>
            <person name="Sun H."/>
            <person name="Clum A."/>
            <person name="Pangilinan J.L."/>
            <person name="Lindquist E.A."/>
            <person name="Lucas S."/>
            <person name="Lapidus A."/>
            <person name="Jin M."/>
            <person name="Gunawan C."/>
            <person name="Balan V."/>
            <person name="Dale B.E."/>
            <person name="Jeffries T.W."/>
            <person name="Zinkel R."/>
            <person name="Barry K.W."/>
            <person name="Grigoriev I.V."/>
            <person name="Gasch A.P."/>
        </authorList>
    </citation>
    <scope>NUCLEOTIDE SEQUENCE [LARGE SCALE GENOMIC DNA]</scope>
    <source>
        <strain evidence="22">NRRL Y-27907 / 11-Y1</strain>
    </source>
</reference>
<proteinExistence type="inferred from homology"/>
<dbReference type="InterPro" id="IPR010401">
    <property type="entry name" value="AGL/Gdb1"/>
</dbReference>
<accession>G3AER9</accession>
<evidence type="ECO:0000256" key="8">
    <source>
        <dbReference type="ARBA" id="ARBA00022490"/>
    </source>
</evidence>
<dbReference type="NCBIfam" id="TIGR01531">
    <property type="entry name" value="glyc_debranch"/>
    <property type="match status" value="1"/>
</dbReference>
<dbReference type="HOGENOM" id="CLU_001517_2_0_1"/>
<dbReference type="SUPFAM" id="SSF51445">
    <property type="entry name" value="(Trans)glycosidases"/>
    <property type="match status" value="1"/>
</dbReference>
<evidence type="ECO:0000256" key="9">
    <source>
        <dbReference type="ARBA" id="ARBA00022676"/>
    </source>
</evidence>
<name>G3AER9_SPAPN</name>
<feature type="domain" description="Eukaryotic glycogen debranching enzyme N-terminal" evidence="18">
    <location>
        <begin position="51"/>
        <end position="139"/>
    </location>
</feature>
<dbReference type="EMBL" id="GL996499">
    <property type="protein sequence ID" value="EGW35695.1"/>
    <property type="molecule type" value="Genomic_DNA"/>
</dbReference>
<evidence type="ECO:0000256" key="14">
    <source>
        <dbReference type="ARBA" id="ARBA00023295"/>
    </source>
</evidence>
<dbReference type="InterPro" id="IPR032792">
    <property type="entry name" value="AGL_glucanoTrfase"/>
</dbReference>
<dbReference type="GO" id="GO:0005980">
    <property type="term" value="P:glycogen catabolic process"/>
    <property type="evidence" value="ECO:0007669"/>
    <property type="project" value="InterPro"/>
</dbReference>
<dbReference type="RefSeq" id="XP_007373107.1">
    <property type="nucleotide sequence ID" value="XM_007373045.1"/>
</dbReference>
<gene>
    <name evidence="21" type="ORF">SPAPADRAFT_132625</name>
</gene>
<comment type="subcellular location">
    <subcellularLocation>
        <location evidence="4">Cytoplasm</location>
    </subcellularLocation>
</comment>
<evidence type="ECO:0000256" key="13">
    <source>
        <dbReference type="ARBA" id="ARBA00023268"/>
    </source>
</evidence>
<organism evidence="22">
    <name type="scientific">Spathaspora passalidarum (strain NRRL Y-27907 / 11-Y1)</name>
    <dbReference type="NCBI Taxonomy" id="619300"/>
    <lineage>
        <taxon>Eukaryota</taxon>
        <taxon>Fungi</taxon>
        <taxon>Dikarya</taxon>
        <taxon>Ascomycota</taxon>
        <taxon>Saccharomycotina</taxon>
        <taxon>Pichiomycetes</taxon>
        <taxon>Debaryomycetaceae</taxon>
        <taxon>Spathaspora</taxon>
    </lineage>
</organism>
<feature type="domain" description="Glycogen debranching enzyme glucanotransferase" evidence="19">
    <location>
        <begin position="143"/>
        <end position="566"/>
    </location>
</feature>
<dbReference type="GeneID" id="18869674"/>
<keyword evidence="10" id="KW-0808">Transferase</keyword>
<dbReference type="Pfam" id="PF14702">
    <property type="entry name" value="hGDE_central"/>
    <property type="match status" value="1"/>
</dbReference>
<dbReference type="EC" id="3.2.1.33" evidence="6"/>
<dbReference type="PANTHER" id="PTHR10569:SF2">
    <property type="entry name" value="GLYCOGEN DEBRANCHING ENZYME"/>
    <property type="match status" value="1"/>
</dbReference>
<comment type="catalytic activity">
    <reaction evidence="1">
        <text>Transfers a segment of a (1-&gt;4)-alpha-D-glucan to a new position in an acceptor, which may be glucose or a (1-&gt;4)-alpha-D-glucan.</text>
        <dbReference type="EC" id="2.4.1.25"/>
    </reaction>
</comment>
<evidence type="ECO:0000259" key="18">
    <source>
        <dbReference type="Pfam" id="PF14699"/>
    </source>
</evidence>
<keyword evidence="13" id="KW-0511">Multifunctional enzyme</keyword>
<dbReference type="FunFam" id="3.20.20.80:FF:000242">
    <property type="entry name" value="Glycogen debranching enzyme Gdb1, putative"/>
    <property type="match status" value="1"/>
</dbReference>
<feature type="domain" description="Glycogen debranching enzyme C-terminal" evidence="17">
    <location>
        <begin position="1038"/>
        <end position="1512"/>
    </location>
</feature>
<dbReference type="OMA" id="YEEGHVH"/>
<comment type="catalytic activity">
    <reaction evidence="2">
        <text>Hydrolysis of (1-&gt;6)-alpha-D-glucosidic branch linkages in glycogen phosphorylase limit dextrin.</text>
        <dbReference type="EC" id="3.2.1.33"/>
    </reaction>
</comment>
<evidence type="ECO:0000256" key="10">
    <source>
        <dbReference type="ARBA" id="ARBA00022679"/>
    </source>
</evidence>
<dbReference type="OrthoDB" id="10248904at2759"/>
<dbReference type="Pfam" id="PF14699">
    <property type="entry name" value="hGDE_N"/>
    <property type="match status" value="1"/>
</dbReference>
<keyword evidence="9" id="KW-0328">Glycosyltransferase</keyword>
<dbReference type="eggNOG" id="KOG3625">
    <property type="taxonomic scope" value="Eukaryota"/>
</dbReference>
<dbReference type="PANTHER" id="PTHR10569">
    <property type="entry name" value="GLYCOGEN DEBRANCHING ENZYME"/>
    <property type="match status" value="1"/>
</dbReference>
<dbReference type="FunFam" id="3.20.20.80:FF:000070">
    <property type="entry name" value="GDB1p Glycogen debranching enzyme"/>
    <property type="match status" value="1"/>
</dbReference>
<evidence type="ECO:0000256" key="7">
    <source>
        <dbReference type="ARBA" id="ARBA00020723"/>
    </source>
</evidence>
<evidence type="ECO:0000259" key="20">
    <source>
        <dbReference type="Pfam" id="PF14702"/>
    </source>
</evidence>
<evidence type="ECO:0000313" key="22">
    <source>
        <dbReference type="Proteomes" id="UP000000709"/>
    </source>
</evidence>
<comment type="function">
    <text evidence="3">Multifunctional enzyme acting as 1,4-alpha-D-glucan:1,4-alpha-D-glucan 4-alpha-D-glycosyltransferase and amylo-1,6-glucosidase in glycogen degradation.</text>
</comment>
<evidence type="ECO:0000259" key="17">
    <source>
        <dbReference type="Pfam" id="PF06202"/>
    </source>
</evidence>
<evidence type="ECO:0000259" key="19">
    <source>
        <dbReference type="Pfam" id="PF14701"/>
    </source>
</evidence>
<evidence type="ECO:0000256" key="5">
    <source>
        <dbReference type="ARBA" id="ARBA00012560"/>
    </source>
</evidence>
<dbReference type="Pfam" id="PF06202">
    <property type="entry name" value="GDE_C"/>
    <property type="match status" value="1"/>
</dbReference>
<comment type="similarity">
    <text evidence="15">Belongs to the glycogen debranching enzyme family.</text>
</comment>
<dbReference type="GO" id="GO:0004135">
    <property type="term" value="F:amylo-alpha-1,6-glucosidase activity"/>
    <property type="evidence" value="ECO:0007669"/>
    <property type="project" value="UniProtKB-EC"/>
</dbReference>
<dbReference type="GO" id="GO:0004134">
    <property type="term" value="F:4-alpha-glucanotransferase activity"/>
    <property type="evidence" value="ECO:0007669"/>
    <property type="project" value="UniProtKB-EC"/>
</dbReference>